<keyword evidence="13" id="KW-1185">Reference proteome</keyword>
<dbReference type="Proteomes" id="UP001498398">
    <property type="component" value="Unassembled WGS sequence"/>
</dbReference>
<keyword evidence="4" id="KW-0156">Chromatin regulator</keyword>
<protein>
    <recommendedName>
        <fullName evidence="8">N-alpha-acetyltransferase 60</fullName>
        <ecNumber evidence="7">2.3.1.259</ecNumber>
        <ecNumber evidence="1">2.3.1.48</ecNumber>
    </recommendedName>
</protein>
<dbReference type="InterPro" id="IPR045141">
    <property type="entry name" value="NAA60-like"/>
</dbReference>
<dbReference type="EC" id="2.3.1.48" evidence="1"/>
<keyword evidence="3" id="KW-0159">Chromosome partition</keyword>
<dbReference type="InterPro" id="IPR016181">
    <property type="entry name" value="Acyl_CoA_acyltransferase"/>
</dbReference>
<dbReference type="Pfam" id="PF00583">
    <property type="entry name" value="Acetyltransf_1"/>
    <property type="match status" value="1"/>
</dbReference>
<dbReference type="EC" id="2.3.1.259" evidence="7"/>
<dbReference type="SUPFAM" id="SSF55729">
    <property type="entry name" value="Acyl-CoA N-acyltransferases (Nat)"/>
    <property type="match status" value="1"/>
</dbReference>
<evidence type="ECO:0000313" key="12">
    <source>
        <dbReference type="EMBL" id="KAK7472950.1"/>
    </source>
</evidence>
<organism evidence="12 13">
    <name type="scientific">Marasmiellus scandens</name>
    <dbReference type="NCBI Taxonomy" id="2682957"/>
    <lineage>
        <taxon>Eukaryota</taxon>
        <taxon>Fungi</taxon>
        <taxon>Dikarya</taxon>
        <taxon>Basidiomycota</taxon>
        <taxon>Agaricomycotina</taxon>
        <taxon>Agaricomycetes</taxon>
        <taxon>Agaricomycetidae</taxon>
        <taxon>Agaricales</taxon>
        <taxon>Marasmiineae</taxon>
        <taxon>Omphalotaceae</taxon>
        <taxon>Marasmiellus</taxon>
    </lineage>
</organism>
<comment type="catalytic activity">
    <reaction evidence="9">
        <text>L-lysyl-[protein] + acetyl-CoA = N(6)-acetyl-L-lysyl-[protein] + CoA + H(+)</text>
        <dbReference type="Rhea" id="RHEA:45948"/>
        <dbReference type="Rhea" id="RHEA-COMP:9752"/>
        <dbReference type="Rhea" id="RHEA-COMP:10731"/>
        <dbReference type="ChEBI" id="CHEBI:15378"/>
        <dbReference type="ChEBI" id="CHEBI:29969"/>
        <dbReference type="ChEBI" id="CHEBI:57287"/>
        <dbReference type="ChEBI" id="CHEBI:57288"/>
        <dbReference type="ChEBI" id="CHEBI:61930"/>
        <dbReference type="EC" id="2.3.1.48"/>
    </reaction>
</comment>
<dbReference type="CDD" id="cd04301">
    <property type="entry name" value="NAT_SF"/>
    <property type="match status" value="1"/>
</dbReference>
<name>A0ABR1K5Y2_9AGAR</name>
<dbReference type="PROSITE" id="PS51186">
    <property type="entry name" value="GNAT"/>
    <property type="match status" value="1"/>
</dbReference>
<evidence type="ECO:0000313" key="13">
    <source>
        <dbReference type="Proteomes" id="UP001498398"/>
    </source>
</evidence>
<keyword evidence="5" id="KW-0012">Acyltransferase</keyword>
<keyword evidence="2" id="KW-0808">Transferase</keyword>
<dbReference type="PANTHER" id="PTHR14744">
    <property type="entry name" value="N-ALPHA-ACETYLTRANSFERASE 60"/>
    <property type="match status" value="1"/>
</dbReference>
<evidence type="ECO:0000256" key="1">
    <source>
        <dbReference type="ARBA" id="ARBA00013184"/>
    </source>
</evidence>
<comment type="catalytic activity">
    <reaction evidence="10">
        <text>N-terminal L-methionyl-[transmembrane protein] + acetyl-CoA = N-terminal N(alpha)-acetyl-L-methionyl-[transmembrane protein] + CoA + H(+)</text>
        <dbReference type="Rhea" id="RHEA:50604"/>
        <dbReference type="Rhea" id="RHEA-COMP:12745"/>
        <dbReference type="Rhea" id="RHEA-COMP:12746"/>
        <dbReference type="ChEBI" id="CHEBI:15378"/>
        <dbReference type="ChEBI" id="CHEBI:57287"/>
        <dbReference type="ChEBI" id="CHEBI:57288"/>
        <dbReference type="ChEBI" id="CHEBI:64731"/>
        <dbReference type="ChEBI" id="CHEBI:133414"/>
        <dbReference type="EC" id="2.3.1.259"/>
    </reaction>
</comment>
<dbReference type="EMBL" id="JBANRG010000001">
    <property type="protein sequence ID" value="KAK7472950.1"/>
    <property type="molecule type" value="Genomic_DNA"/>
</dbReference>
<sequence length="183" mass="20238">MYPIRNFTANDLQQVSDLHAALIPVPYPPSFFINLLIQSNYACLIAHDPDSATPDIPIAFVSASIHKSNTIIGSPKPHIQLLTLGVHPDYQHKGLARALVQQVINTLHTSSEPVPPIYTHVCTTNTPAQSFYRRLGMTPFQPSGGEPFVSRNKYPTSPTRCRDDLSTLFRSRDAYLLIGEVSA</sequence>
<comment type="similarity">
    <text evidence="6">Belongs to the acetyltransferase family. NAA60 subfamily.</text>
</comment>
<evidence type="ECO:0000256" key="2">
    <source>
        <dbReference type="ARBA" id="ARBA00022679"/>
    </source>
</evidence>
<dbReference type="PANTHER" id="PTHR14744:SF15">
    <property type="entry name" value="N-ALPHA-ACETYLTRANSFERASE 60"/>
    <property type="match status" value="1"/>
</dbReference>
<evidence type="ECO:0000256" key="9">
    <source>
        <dbReference type="ARBA" id="ARBA00048017"/>
    </source>
</evidence>
<dbReference type="InterPro" id="IPR000182">
    <property type="entry name" value="GNAT_dom"/>
</dbReference>
<evidence type="ECO:0000256" key="4">
    <source>
        <dbReference type="ARBA" id="ARBA00022853"/>
    </source>
</evidence>
<comment type="caution">
    <text evidence="12">The sequence shown here is derived from an EMBL/GenBank/DDBJ whole genome shotgun (WGS) entry which is preliminary data.</text>
</comment>
<evidence type="ECO:0000256" key="5">
    <source>
        <dbReference type="ARBA" id="ARBA00023315"/>
    </source>
</evidence>
<accession>A0ABR1K5Y2</accession>
<reference evidence="12 13" key="1">
    <citation type="submission" date="2024-01" db="EMBL/GenBank/DDBJ databases">
        <title>A draft genome for the cacao thread blight pathogen Marasmiellus scandens.</title>
        <authorList>
            <person name="Baruah I.K."/>
            <person name="Leung J."/>
            <person name="Bukari Y."/>
            <person name="Amoako-Attah I."/>
            <person name="Meinhardt L.W."/>
            <person name="Bailey B.A."/>
            <person name="Cohen S.P."/>
        </authorList>
    </citation>
    <scope>NUCLEOTIDE SEQUENCE [LARGE SCALE GENOMIC DNA]</scope>
    <source>
        <strain evidence="12 13">GH-19</strain>
    </source>
</reference>
<dbReference type="Gene3D" id="3.40.630.30">
    <property type="match status" value="1"/>
</dbReference>
<evidence type="ECO:0000256" key="6">
    <source>
        <dbReference type="ARBA" id="ARBA00025774"/>
    </source>
</evidence>
<evidence type="ECO:0000256" key="10">
    <source>
        <dbReference type="ARBA" id="ARBA00048848"/>
    </source>
</evidence>
<proteinExistence type="inferred from homology"/>
<evidence type="ECO:0000256" key="8">
    <source>
        <dbReference type="ARBA" id="ARBA00026144"/>
    </source>
</evidence>
<evidence type="ECO:0000259" key="11">
    <source>
        <dbReference type="PROSITE" id="PS51186"/>
    </source>
</evidence>
<feature type="domain" description="N-acetyltransferase" evidence="11">
    <location>
        <begin position="2"/>
        <end position="166"/>
    </location>
</feature>
<evidence type="ECO:0000256" key="7">
    <source>
        <dbReference type="ARBA" id="ARBA00026111"/>
    </source>
</evidence>
<evidence type="ECO:0000256" key="3">
    <source>
        <dbReference type="ARBA" id="ARBA00022829"/>
    </source>
</evidence>
<gene>
    <name evidence="12" type="ORF">VKT23_001054</name>
</gene>